<keyword evidence="2 3" id="KW-0539">Nucleus</keyword>
<name>A0A9Q0JV90_9MAGN</name>
<dbReference type="Pfam" id="PF00462">
    <property type="entry name" value="Glutaredoxin"/>
    <property type="match status" value="1"/>
</dbReference>
<evidence type="ECO:0000256" key="3">
    <source>
        <dbReference type="PROSITE-ProRule" id="PRU01002"/>
    </source>
</evidence>
<comment type="subcellular location">
    <subcellularLocation>
        <location evidence="1 3">Nucleus</location>
    </subcellularLocation>
</comment>
<dbReference type="GO" id="GO:0005524">
    <property type="term" value="F:ATP binding"/>
    <property type="evidence" value="ECO:0007669"/>
    <property type="project" value="InterPro"/>
</dbReference>
<dbReference type="InterPro" id="IPR002109">
    <property type="entry name" value="Glutaredoxin"/>
</dbReference>
<reference evidence="7" key="1">
    <citation type="journal article" date="2023" name="Plant J.">
        <title>The genome of the king protea, Protea cynaroides.</title>
        <authorList>
            <person name="Chang J."/>
            <person name="Duong T.A."/>
            <person name="Schoeman C."/>
            <person name="Ma X."/>
            <person name="Roodt D."/>
            <person name="Barker N."/>
            <person name="Li Z."/>
            <person name="Van de Peer Y."/>
            <person name="Mizrachi E."/>
        </authorList>
    </citation>
    <scope>NUCLEOTIDE SEQUENCE</scope>
    <source>
        <tissue evidence="7">Young leaves</tissue>
    </source>
</reference>
<feature type="compositionally biased region" description="Polar residues" evidence="4">
    <location>
        <begin position="669"/>
        <end position="681"/>
    </location>
</feature>
<evidence type="ECO:0000256" key="2">
    <source>
        <dbReference type="ARBA" id="ARBA00023242"/>
    </source>
</evidence>
<feature type="region of interest" description="Disordered" evidence="4">
    <location>
        <begin position="356"/>
        <end position="397"/>
    </location>
</feature>
<dbReference type="GO" id="GO:0006355">
    <property type="term" value="P:regulation of DNA-templated transcription"/>
    <property type="evidence" value="ECO:0007669"/>
    <property type="project" value="InterPro"/>
</dbReference>
<feature type="compositionally biased region" description="Pro residues" evidence="4">
    <location>
        <begin position="655"/>
        <end position="668"/>
    </location>
</feature>
<dbReference type="Proteomes" id="UP001141806">
    <property type="component" value="Unassembled WGS sequence"/>
</dbReference>
<feature type="short sequence motif" description="Bipartite nuclear localization signal" evidence="3">
    <location>
        <begin position="152"/>
        <end position="162"/>
    </location>
</feature>
<feature type="domain" description="QLQ" evidence="5">
    <location>
        <begin position="84"/>
        <end position="119"/>
    </location>
</feature>
<sequence length="912" mass="98738">MRMHRNRAPSSGRPHNKNGSESGDIDFVVGVGAGPTSQNGSSKEEEEGGGGAGHGEVSAARTPQPLTATAIESPGVMAAYLRCHFTSSQWQEFERQALIYKYMMASAPVPPDLLMPIGRHFSDTAAAPHSTLARSSCFNLRFSSGMDPEPGRCRRTDGKKWRCARDAAPDQKYCERHMHRGRPRSRKPVELHLRADINNIDGNYTRSAPITPPETASASVPNITSNNTTTNHQRSGLFFRSDFKASTYDYCLPLASFEEPRGVDWRMKGEAIPIAASNQQWPQLMHSKANASAYRQPYEGESSLNFYSNFGAREGSETHHQNDQCFLFLNPEISSLGEPSSPEKRQTPMRFIDAWSSPAERNTGNNSSICSDGSLPPSALTLSMPRGNVSNEDKDPIQMGLGVTASSSWTPSPPGGPLAEVLRPTAAHGCCGDDGGCSGKSRSCGCGVLNLITSGWGTSGDKASSPAATTVSSPSEVLQQTLASVSDGSGSSSPTFKAAAVKSDIAFQWLNQAYWAQLRKQIEQCSARFLKDILCKTLSQVRMGCVSSTLLDHEDELSQLGRPGLGHHIVSLTSTTYGLLNLDPPSPPPPLSPSPHNDDLPHQLPNPPRSALATLFQSPLKEPMFLRSQPPEVINSWELMAGLDTDSFRFSPTITPTPIPAPSKPHQPSPSSLLRTVTLSELESRISKPPKPFPFKHQLMSSNKENTNPNRPHSTTASPNPSNVFRPMNGNSIADRPSSSKYSLNDELEKRCPPNGESKVVVYTTTIRGVRKTFEDCNAVRAVLEGIGVLINERDISMDRGFREELRELMNGKESAATVPPRVFVNGRYIGGAEEILRIHEEGCLGQLVEGLPKAARVGALCEGCGGVRFLPCFGCDGSCKLVMVVKEQGGEVVVRCPDCNENGLVLCPICS</sequence>
<dbReference type="AlphaFoldDB" id="A0A9Q0JV90"/>
<protein>
    <recommendedName>
        <fullName evidence="9">Growth-regulating factor</fullName>
    </recommendedName>
</protein>
<dbReference type="OrthoDB" id="423313at2759"/>
<dbReference type="EMBL" id="JAMYWD010000012">
    <property type="protein sequence ID" value="KAJ4954004.1"/>
    <property type="molecule type" value="Genomic_DNA"/>
</dbReference>
<dbReference type="SMART" id="SM00951">
    <property type="entry name" value="QLQ"/>
    <property type="match status" value="1"/>
</dbReference>
<accession>A0A9Q0JV90</accession>
<evidence type="ECO:0000256" key="1">
    <source>
        <dbReference type="ARBA" id="ARBA00004123"/>
    </source>
</evidence>
<feature type="compositionally biased region" description="Polar residues" evidence="4">
    <location>
        <begin position="699"/>
        <end position="743"/>
    </location>
</feature>
<dbReference type="Gene3D" id="3.40.30.10">
    <property type="entry name" value="Glutaredoxin"/>
    <property type="match status" value="1"/>
</dbReference>
<evidence type="ECO:0000256" key="4">
    <source>
        <dbReference type="SAM" id="MobiDB-lite"/>
    </source>
</evidence>
<dbReference type="SUPFAM" id="SSF52833">
    <property type="entry name" value="Thioredoxin-like"/>
    <property type="match status" value="1"/>
</dbReference>
<dbReference type="InterPro" id="IPR036249">
    <property type="entry name" value="Thioredoxin-like_sf"/>
</dbReference>
<feature type="short sequence motif" description="Bipartite nuclear localization signal" evidence="3">
    <location>
        <begin position="180"/>
        <end position="187"/>
    </location>
</feature>
<feature type="domain" description="WRC" evidence="6">
    <location>
        <begin position="147"/>
        <end position="191"/>
    </location>
</feature>
<evidence type="ECO:0000259" key="5">
    <source>
        <dbReference type="PROSITE" id="PS51666"/>
    </source>
</evidence>
<proteinExistence type="predicted"/>
<evidence type="ECO:0000313" key="7">
    <source>
        <dbReference type="EMBL" id="KAJ4954004.1"/>
    </source>
</evidence>
<dbReference type="Pfam" id="PF23733">
    <property type="entry name" value="GRXCR1-2_C"/>
    <property type="match status" value="1"/>
</dbReference>
<dbReference type="PANTHER" id="PTHR45669">
    <property type="entry name" value="GLUTAREDOXIN DOMAIN-CONTAINING CYSTEINE-RICH PROTEIN CG12206-RELATED"/>
    <property type="match status" value="1"/>
</dbReference>
<evidence type="ECO:0008006" key="9">
    <source>
        <dbReference type="Google" id="ProtNLM"/>
    </source>
</evidence>
<dbReference type="PROSITE" id="PS51354">
    <property type="entry name" value="GLUTAREDOXIN_2"/>
    <property type="match status" value="1"/>
</dbReference>
<dbReference type="PANTHER" id="PTHR45669:SF22">
    <property type="entry name" value="GLUTAREDOXIN DOMAIN-CONTAINING CYSTEINE-RICH PROTEIN CG12206-RELATED"/>
    <property type="match status" value="1"/>
</dbReference>
<evidence type="ECO:0000259" key="6">
    <source>
        <dbReference type="PROSITE" id="PS51667"/>
    </source>
</evidence>
<feature type="compositionally biased region" description="Polar residues" evidence="4">
    <location>
        <begin position="359"/>
        <end position="371"/>
    </location>
</feature>
<keyword evidence="8" id="KW-1185">Reference proteome</keyword>
<dbReference type="Pfam" id="PF08880">
    <property type="entry name" value="QLQ"/>
    <property type="match status" value="1"/>
</dbReference>
<gene>
    <name evidence="7" type="ORF">NE237_030836</name>
</gene>
<dbReference type="InterPro" id="IPR014978">
    <property type="entry name" value="Gln-Leu-Gln_QLQ"/>
</dbReference>
<dbReference type="GO" id="GO:0005634">
    <property type="term" value="C:nucleus"/>
    <property type="evidence" value="ECO:0007669"/>
    <property type="project" value="UniProtKB-SubCell"/>
</dbReference>
<organism evidence="7 8">
    <name type="scientific">Protea cynaroides</name>
    <dbReference type="NCBI Taxonomy" id="273540"/>
    <lineage>
        <taxon>Eukaryota</taxon>
        <taxon>Viridiplantae</taxon>
        <taxon>Streptophyta</taxon>
        <taxon>Embryophyta</taxon>
        <taxon>Tracheophyta</taxon>
        <taxon>Spermatophyta</taxon>
        <taxon>Magnoliopsida</taxon>
        <taxon>Proteales</taxon>
        <taxon>Proteaceae</taxon>
        <taxon>Protea</taxon>
    </lineage>
</organism>
<dbReference type="PROSITE" id="PS51667">
    <property type="entry name" value="WRC"/>
    <property type="match status" value="1"/>
</dbReference>
<feature type="region of interest" description="Disordered" evidence="4">
    <location>
        <begin position="210"/>
        <end position="229"/>
    </location>
</feature>
<dbReference type="PROSITE" id="PS51666">
    <property type="entry name" value="QLQ"/>
    <property type="match status" value="1"/>
</dbReference>
<evidence type="ECO:0000313" key="8">
    <source>
        <dbReference type="Proteomes" id="UP001141806"/>
    </source>
</evidence>
<dbReference type="InterPro" id="IPR014977">
    <property type="entry name" value="WRC_dom"/>
</dbReference>
<dbReference type="CDD" id="cd03031">
    <property type="entry name" value="GRX_GRX_like"/>
    <property type="match status" value="1"/>
</dbReference>
<feature type="compositionally biased region" description="Pro residues" evidence="4">
    <location>
        <begin position="584"/>
        <end position="593"/>
    </location>
</feature>
<feature type="region of interest" description="Disordered" evidence="4">
    <location>
        <begin position="1"/>
        <end position="62"/>
    </location>
</feature>
<dbReference type="Pfam" id="PF08879">
    <property type="entry name" value="WRC"/>
    <property type="match status" value="1"/>
</dbReference>
<feature type="region of interest" description="Disordered" evidence="4">
    <location>
        <begin position="648"/>
        <end position="755"/>
    </location>
</feature>
<feature type="region of interest" description="Disordered" evidence="4">
    <location>
        <begin position="580"/>
        <end position="610"/>
    </location>
</feature>
<comment type="caution">
    <text evidence="7">The sequence shown here is derived from an EMBL/GenBank/DDBJ whole genome shotgun (WGS) entry which is preliminary data.</text>
</comment>